<dbReference type="Pfam" id="PF00160">
    <property type="entry name" value="Pro_isomerase"/>
    <property type="match status" value="1"/>
</dbReference>
<dbReference type="PIRSF" id="PIRSF001467">
    <property type="entry name" value="Peptidylpro_ismrse"/>
    <property type="match status" value="1"/>
</dbReference>
<feature type="domain" description="PPIase cyclophilin-type" evidence="6">
    <location>
        <begin position="31"/>
        <end position="182"/>
    </location>
</feature>
<sequence length="190" mass="20162">MKKIFAAAALSLAAMSAFAANPQVELVTNKGKVVLELYPDKAPATVANFLQYVKDKHYDGTIFHRVVADFVVQGGGFDTKGNQKPTRAPVKNEAQAAFKAGLKNDRGMLAMARTADPDSASSQFYVNLKDNDFLNWPGRDGAGYAVFGKVVSGMNVIDKIGAAKTMPGDAPVDAIVLESARELPAAKAAK</sequence>
<keyword evidence="5" id="KW-0732">Signal</keyword>
<dbReference type="PROSITE" id="PS00170">
    <property type="entry name" value="CSA_PPIASE_1"/>
    <property type="match status" value="1"/>
</dbReference>
<dbReference type="InterPro" id="IPR020892">
    <property type="entry name" value="Cyclophilin-type_PPIase_CS"/>
</dbReference>
<reference evidence="7 8" key="1">
    <citation type="submission" date="2021-01" db="EMBL/GenBank/DDBJ databases">
        <title>Draft Genome Sequence and Polyhydroxyalkanoate Biosynthetic Potential of Jeongeupia naejangsanensis Type Strain DSM 24253.</title>
        <authorList>
            <person name="Turrini P."/>
            <person name="Artuso I."/>
            <person name="Lugli G.A."/>
            <person name="Frangipani E."/>
            <person name="Ventura M."/>
            <person name="Visca P."/>
        </authorList>
    </citation>
    <scope>NUCLEOTIDE SEQUENCE [LARGE SCALE GENOMIC DNA]</scope>
    <source>
        <strain evidence="7 8">DSM 24253</strain>
    </source>
</reference>
<dbReference type="EMBL" id="JAESND010000006">
    <property type="protein sequence ID" value="MBM3116700.1"/>
    <property type="molecule type" value="Genomic_DNA"/>
</dbReference>
<dbReference type="RefSeq" id="WP_203538940.1">
    <property type="nucleotide sequence ID" value="NZ_JAESND010000006.1"/>
</dbReference>
<evidence type="ECO:0000256" key="5">
    <source>
        <dbReference type="RuleBase" id="RU363019"/>
    </source>
</evidence>
<dbReference type="GO" id="GO:0016853">
    <property type="term" value="F:isomerase activity"/>
    <property type="evidence" value="ECO:0007669"/>
    <property type="project" value="UniProtKB-KW"/>
</dbReference>
<dbReference type="Proteomes" id="UP000809431">
    <property type="component" value="Unassembled WGS sequence"/>
</dbReference>
<comment type="similarity">
    <text evidence="2 5">Belongs to the cyclophilin-type PPIase family.</text>
</comment>
<dbReference type="InterPro" id="IPR044665">
    <property type="entry name" value="E_coli_cyclophilin_A-like"/>
</dbReference>
<evidence type="ECO:0000256" key="1">
    <source>
        <dbReference type="ARBA" id="ARBA00002388"/>
    </source>
</evidence>
<dbReference type="SUPFAM" id="SSF50891">
    <property type="entry name" value="Cyclophilin-like"/>
    <property type="match status" value="1"/>
</dbReference>
<dbReference type="PROSITE" id="PS50072">
    <property type="entry name" value="CSA_PPIASE_2"/>
    <property type="match status" value="1"/>
</dbReference>
<organism evidence="7 8">
    <name type="scientific">Jeongeupia naejangsanensis</name>
    <dbReference type="NCBI Taxonomy" id="613195"/>
    <lineage>
        <taxon>Bacteria</taxon>
        <taxon>Pseudomonadati</taxon>
        <taxon>Pseudomonadota</taxon>
        <taxon>Betaproteobacteria</taxon>
        <taxon>Neisseriales</taxon>
        <taxon>Chitinibacteraceae</taxon>
        <taxon>Jeongeupia</taxon>
    </lineage>
</organism>
<dbReference type="InterPro" id="IPR029000">
    <property type="entry name" value="Cyclophilin-like_dom_sf"/>
</dbReference>
<comment type="caution">
    <text evidence="7">The sequence shown here is derived from an EMBL/GenBank/DDBJ whole genome shotgun (WGS) entry which is preliminary data.</text>
</comment>
<evidence type="ECO:0000256" key="2">
    <source>
        <dbReference type="ARBA" id="ARBA00007365"/>
    </source>
</evidence>
<gene>
    <name evidence="7" type="ORF">JMJ54_12740</name>
</gene>
<dbReference type="Gene3D" id="2.40.100.10">
    <property type="entry name" value="Cyclophilin-like"/>
    <property type="match status" value="1"/>
</dbReference>
<evidence type="ECO:0000256" key="3">
    <source>
        <dbReference type="ARBA" id="ARBA00023110"/>
    </source>
</evidence>
<comment type="function">
    <text evidence="1 5">PPIases accelerate the folding of proteins. It catalyzes the cis-trans isomerization of proline imidic peptide bonds in oligopeptides.</text>
</comment>
<evidence type="ECO:0000313" key="7">
    <source>
        <dbReference type="EMBL" id="MBM3116700.1"/>
    </source>
</evidence>
<keyword evidence="4 5" id="KW-0413">Isomerase</keyword>
<evidence type="ECO:0000256" key="4">
    <source>
        <dbReference type="ARBA" id="ARBA00023235"/>
    </source>
</evidence>
<evidence type="ECO:0000313" key="8">
    <source>
        <dbReference type="Proteomes" id="UP000809431"/>
    </source>
</evidence>
<dbReference type="InterPro" id="IPR024936">
    <property type="entry name" value="Cyclophilin-type_PPIase"/>
</dbReference>
<dbReference type="InterPro" id="IPR002130">
    <property type="entry name" value="Cyclophilin-type_PPIase_dom"/>
</dbReference>
<proteinExistence type="inferred from homology"/>
<dbReference type="PRINTS" id="PR00153">
    <property type="entry name" value="CSAPPISMRASE"/>
</dbReference>
<comment type="catalytic activity">
    <reaction evidence="5">
        <text>[protein]-peptidylproline (omega=180) = [protein]-peptidylproline (omega=0)</text>
        <dbReference type="Rhea" id="RHEA:16237"/>
        <dbReference type="Rhea" id="RHEA-COMP:10747"/>
        <dbReference type="Rhea" id="RHEA-COMP:10748"/>
        <dbReference type="ChEBI" id="CHEBI:83833"/>
        <dbReference type="ChEBI" id="CHEBI:83834"/>
        <dbReference type="EC" id="5.2.1.8"/>
    </reaction>
</comment>
<name>A0ABS2BM62_9NEIS</name>
<keyword evidence="8" id="KW-1185">Reference proteome</keyword>
<keyword evidence="3 5" id="KW-0697">Rotamase</keyword>
<protein>
    <recommendedName>
        <fullName evidence="5">Peptidyl-prolyl cis-trans isomerase</fullName>
        <shortName evidence="5">PPIase</shortName>
        <ecNumber evidence="5">5.2.1.8</ecNumber>
    </recommendedName>
</protein>
<feature type="signal peptide" evidence="5">
    <location>
        <begin position="1"/>
        <end position="19"/>
    </location>
</feature>
<evidence type="ECO:0000259" key="6">
    <source>
        <dbReference type="PROSITE" id="PS50072"/>
    </source>
</evidence>
<feature type="chain" id="PRO_5044983103" description="Peptidyl-prolyl cis-trans isomerase" evidence="5">
    <location>
        <begin position="20"/>
        <end position="190"/>
    </location>
</feature>
<dbReference type="PANTHER" id="PTHR43246">
    <property type="entry name" value="PEPTIDYL-PROLYL CIS-TRANS ISOMERASE CYP38, CHLOROPLASTIC"/>
    <property type="match status" value="1"/>
</dbReference>
<dbReference type="EC" id="5.2.1.8" evidence="5"/>
<accession>A0ABS2BM62</accession>